<dbReference type="PRINTS" id="PR01040">
    <property type="entry name" value="TRNASYNTHTYR"/>
</dbReference>
<evidence type="ECO:0000256" key="3">
    <source>
        <dbReference type="ARBA" id="ARBA00022840"/>
    </source>
</evidence>
<dbReference type="CDD" id="cd00805">
    <property type="entry name" value="TyrRS_core"/>
    <property type="match status" value="1"/>
</dbReference>
<protein>
    <recommendedName>
        <fullName evidence="8">Tyrosine--tRNA ligase</fullName>
        <ecNumber evidence="8">6.1.1.1</ecNumber>
    </recommendedName>
    <alternativeName>
        <fullName evidence="8">Tyrosyl-tRNA synthetase</fullName>
        <shortName evidence="8">TyrRS</shortName>
    </alternativeName>
</protein>
<dbReference type="Pfam" id="PF00579">
    <property type="entry name" value="tRNA-synt_1b"/>
    <property type="match status" value="1"/>
</dbReference>
<dbReference type="InterPro" id="IPR002305">
    <property type="entry name" value="aa-tRNA-synth_Ic"/>
</dbReference>
<feature type="binding site" evidence="8">
    <location>
        <position position="167"/>
    </location>
    <ligand>
        <name>L-tyrosine</name>
        <dbReference type="ChEBI" id="CHEBI:58315"/>
    </ligand>
</feature>
<feature type="short sequence motif" description="'KMSKS' region" evidence="8">
    <location>
        <begin position="228"/>
        <end position="232"/>
    </location>
</feature>
<keyword evidence="5 8" id="KW-0648">Protein biosynthesis</keyword>
<evidence type="ECO:0000256" key="8">
    <source>
        <dbReference type="HAMAP-Rule" id="MF_02006"/>
    </source>
</evidence>
<dbReference type="EC" id="6.1.1.1" evidence="8"/>
<dbReference type="InterPro" id="IPR014729">
    <property type="entry name" value="Rossmann-like_a/b/a_fold"/>
</dbReference>
<evidence type="ECO:0000256" key="9">
    <source>
        <dbReference type="PROSITE-ProRule" id="PRU00182"/>
    </source>
</evidence>
<dbReference type="InterPro" id="IPR054608">
    <property type="entry name" value="SYY-like_C"/>
</dbReference>
<feature type="binding site" evidence="8">
    <location>
        <position position="171"/>
    </location>
    <ligand>
        <name>L-tyrosine</name>
        <dbReference type="ChEBI" id="CHEBI:58315"/>
    </ligand>
</feature>
<evidence type="ECO:0000256" key="4">
    <source>
        <dbReference type="ARBA" id="ARBA00022884"/>
    </source>
</evidence>
<dbReference type="Gene3D" id="1.10.240.10">
    <property type="entry name" value="Tyrosyl-Transfer RNA Synthetase"/>
    <property type="match status" value="1"/>
</dbReference>
<sequence>MEGGLAAELKERGIIAEAGGGTLEEILASPRKVYLGIDPTSDSLHVGHLVPLLLMKDLAEAGHEIFFIVGGGTGMIGDPRESGERGLLDKKTVASNTKKLRAQLSKIFGKKKYTILDNGAWLLKLGLVEFLRDIGKHFTVNQLIKRDIIKRRLADESDSISFTEFSYSLLQAYDYLTLYKKYGVNLQIGGSDQWTNIISGVDLIRRKEAASVYALTTPIIEDKKSGKKFGKSEGNAIWLDPKKTSAYEFYQFWLSVSDEGVAEYLKAFTFLSLKEIADLSAKQSGAPHLRSAQKKLAYEVTKTIHGVGAADISARISEILFGGASLSDLSKDDIKLLHQELKPTITPLNTAVIDVLVANGMVESKSEARRLVEARGVYLNDTPVDSPDRLFAASDFQNGLARLRRGKTMTLLARA</sequence>
<dbReference type="FunFam" id="1.10.240.10:FF:000001">
    <property type="entry name" value="Tyrosine--tRNA ligase"/>
    <property type="match status" value="1"/>
</dbReference>
<keyword evidence="1 8" id="KW-0436">Ligase</keyword>
<dbReference type="GO" id="GO:0003723">
    <property type="term" value="F:RNA binding"/>
    <property type="evidence" value="ECO:0007669"/>
    <property type="project" value="UniProtKB-KW"/>
</dbReference>
<comment type="caution">
    <text evidence="11">The sequence shown here is derived from an EMBL/GenBank/DDBJ whole genome shotgun (WGS) entry which is preliminary data.</text>
</comment>
<keyword evidence="8" id="KW-0963">Cytoplasm</keyword>
<accession>A0A1F6CDP2</accession>
<comment type="similarity">
    <text evidence="8">Belongs to the class-I aminoacyl-tRNA synthetase family. TyrS type 1 subfamily.</text>
</comment>
<feature type="domain" description="Tyrosine--tRNA ligase SYY-like C-terminal" evidence="10">
    <location>
        <begin position="348"/>
        <end position="408"/>
    </location>
</feature>
<dbReference type="GO" id="GO:0005829">
    <property type="term" value="C:cytosol"/>
    <property type="evidence" value="ECO:0007669"/>
    <property type="project" value="TreeGrafter"/>
</dbReference>
<dbReference type="GO" id="GO:0004831">
    <property type="term" value="F:tyrosine-tRNA ligase activity"/>
    <property type="evidence" value="ECO:0007669"/>
    <property type="project" value="UniProtKB-UniRule"/>
</dbReference>
<dbReference type="Gene3D" id="3.10.290.10">
    <property type="entry name" value="RNA-binding S4 domain"/>
    <property type="match status" value="1"/>
</dbReference>
<dbReference type="InterPro" id="IPR002307">
    <property type="entry name" value="Tyr-tRNA-ligase"/>
</dbReference>
<dbReference type="GO" id="GO:0006437">
    <property type="term" value="P:tyrosyl-tRNA aminoacylation"/>
    <property type="evidence" value="ECO:0007669"/>
    <property type="project" value="UniProtKB-UniRule"/>
</dbReference>
<keyword evidence="3 8" id="KW-0067">ATP-binding</keyword>
<dbReference type="InterPro" id="IPR001412">
    <property type="entry name" value="aa-tRNA-synth_I_CS"/>
</dbReference>
<keyword evidence="6 8" id="KW-0030">Aminoacyl-tRNA synthetase</keyword>
<comment type="function">
    <text evidence="8">Catalyzes the attachment of tyrosine to tRNA(Tyr) in a two-step reaction: tyrosine is first activated by ATP to form Tyr-AMP and then transferred to the acceptor end of tRNA(Tyr).</text>
</comment>
<dbReference type="HAMAP" id="MF_02006">
    <property type="entry name" value="Tyr_tRNA_synth_type1"/>
    <property type="match status" value="1"/>
</dbReference>
<dbReference type="InterPro" id="IPR024088">
    <property type="entry name" value="Tyr-tRNA-ligase_bac-type"/>
</dbReference>
<dbReference type="InterPro" id="IPR024107">
    <property type="entry name" value="Tyr-tRNA-ligase_bac_1"/>
</dbReference>
<dbReference type="PANTHER" id="PTHR11766:SF0">
    <property type="entry name" value="TYROSINE--TRNA LIGASE, MITOCHONDRIAL"/>
    <property type="match status" value="1"/>
</dbReference>
<evidence type="ECO:0000313" key="11">
    <source>
        <dbReference type="EMBL" id="OGG47293.1"/>
    </source>
</evidence>
<evidence type="ECO:0000256" key="1">
    <source>
        <dbReference type="ARBA" id="ARBA00022598"/>
    </source>
</evidence>
<evidence type="ECO:0000259" key="10">
    <source>
        <dbReference type="Pfam" id="PF22421"/>
    </source>
</evidence>
<dbReference type="Gene3D" id="3.40.50.620">
    <property type="entry name" value="HUPs"/>
    <property type="match status" value="1"/>
</dbReference>
<name>A0A1F6CDP2_9BACT</name>
<comment type="catalytic activity">
    <reaction evidence="7 8">
        <text>tRNA(Tyr) + L-tyrosine + ATP = L-tyrosyl-tRNA(Tyr) + AMP + diphosphate + H(+)</text>
        <dbReference type="Rhea" id="RHEA:10220"/>
        <dbReference type="Rhea" id="RHEA-COMP:9706"/>
        <dbReference type="Rhea" id="RHEA-COMP:9707"/>
        <dbReference type="ChEBI" id="CHEBI:15378"/>
        <dbReference type="ChEBI" id="CHEBI:30616"/>
        <dbReference type="ChEBI" id="CHEBI:33019"/>
        <dbReference type="ChEBI" id="CHEBI:58315"/>
        <dbReference type="ChEBI" id="CHEBI:78442"/>
        <dbReference type="ChEBI" id="CHEBI:78536"/>
        <dbReference type="ChEBI" id="CHEBI:456215"/>
        <dbReference type="EC" id="6.1.1.1"/>
    </reaction>
</comment>
<evidence type="ECO:0000256" key="7">
    <source>
        <dbReference type="ARBA" id="ARBA00048248"/>
    </source>
</evidence>
<dbReference type="Proteomes" id="UP000178344">
    <property type="component" value="Unassembled WGS sequence"/>
</dbReference>
<evidence type="ECO:0000256" key="5">
    <source>
        <dbReference type="ARBA" id="ARBA00022917"/>
    </source>
</evidence>
<evidence type="ECO:0000256" key="6">
    <source>
        <dbReference type="ARBA" id="ARBA00023146"/>
    </source>
</evidence>
<dbReference type="CDD" id="cd00165">
    <property type="entry name" value="S4"/>
    <property type="match status" value="1"/>
</dbReference>
<keyword evidence="4 9" id="KW-0694">RNA-binding</keyword>
<reference evidence="11 12" key="1">
    <citation type="journal article" date="2016" name="Nat. Commun.">
        <title>Thousands of microbial genomes shed light on interconnected biogeochemical processes in an aquifer system.</title>
        <authorList>
            <person name="Anantharaman K."/>
            <person name="Brown C.T."/>
            <person name="Hug L.A."/>
            <person name="Sharon I."/>
            <person name="Castelle C.J."/>
            <person name="Probst A.J."/>
            <person name="Thomas B.C."/>
            <person name="Singh A."/>
            <person name="Wilkins M.J."/>
            <person name="Karaoz U."/>
            <person name="Brodie E.L."/>
            <person name="Williams K.H."/>
            <person name="Hubbard S.S."/>
            <person name="Banfield J.F."/>
        </authorList>
    </citation>
    <scope>NUCLEOTIDE SEQUENCE [LARGE SCALE GENOMIC DNA]</scope>
</reference>
<dbReference type="SUPFAM" id="SSF55174">
    <property type="entry name" value="Alpha-L RNA-binding motif"/>
    <property type="match status" value="1"/>
</dbReference>
<dbReference type="InterPro" id="IPR036986">
    <property type="entry name" value="S4_RNA-bd_sf"/>
</dbReference>
<feature type="binding site" evidence="8">
    <location>
        <position position="231"/>
    </location>
    <ligand>
        <name>ATP</name>
        <dbReference type="ChEBI" id="CHEBI:30616"/>
    </ligand>
</feature>
<organism evidence="11 12">
    <name type="scientific">Candidatus Kaiserbacteria bacterium RIFCSPHIGHO2_01_FULL_49_13</name>
    <dbReference type="NCBI Taxonomy" id="1798477"/>
    <lineage>
        <taxon>Bacteria</taxon>
        <taxon>Candidatus Kaiseribacteriota</taxon>
    </lineage>
</organism>
<comment type="subcellular location">
    <subcellularLocation>
        <location evidence="8">Cytoplasm</location>
    </subcellularLocation>
</comment>
<dbReference type="SUPFAM" id="SSF52374">
    <property type="entry name" value="Nucleotidylyl transferase"/>
    <property type="match status" value="1"/>
</dbReference>
<dbReference type="Pfam" id="PF22421">
    <property type="entry name" value="SYY_C-terminal"/>
    <property type="match status" value="1"/>
</dbReference>
<feature type="short sequence motif" description="'HIGH' region" evidence="8">
    <location>
        <begin position="39"/>
        <end position="48"/>
    </location>
</feature>
<dbReference type="AlphaFoldDB" id="A0A1F6CDP2"/>
<evidence type="ECO:0000313" key="12">
    <source>
        <dbReference type="Proteomes" id="UP000178344"/>
    </source>
</evidence>
<dbReference type="PANTHER" id="PTHR11766">
    <property type="entry name" value="TYROSYL-TRNA SYNTHETASE"/>
    <property type="match status" value="1"/>
</dbReference>
<feature type="binding site" evidence="8">
    <location>
        <position position="34"/>
    </location>
    <ligand>
        <name>L-tyrosine</name>
        <dbReference type="ChEBI" id="CHEBI:58315"/>
    </ligand>
</feature>
<dbReference type="EMBL" id="MFKQ01000015">
    <property type="protein sequence ID" value="OGG47293.1"/>
    <property type="molecule type" value="Genomic_DNA"/>
</dbReference>
<proteinExistence type="inferred from homology"/>
<comment type="subunit">
    <text evidence="8">Homodimer.</text>
</comment>
<keyword evidence="2 8" id="KW-0547">Nucleotide-binding</keyword>
<evidence type="ECO:0000256" key="2">
    <source>
        <dbReference type="ARBA" id="ARBA00022741"/>
    </source>
</evidence>
<dbReference type="PROSITE" id="PS00178">
    <property type="entry name" value="AA_TRNA_LIGASE_I"/>
    <property type="match status" value="1"/>
</dbReference>
<gene>
    <name evidence="8" type="primary">tyrS</name>
    <name evidence="11" type="ORF">A2671_00090</name>
</gene>
<dbReference type="PROSITE" id="PS50889">
    <property type="entry name" value="S4"/>
    <property type="match status" value="1"/>
</dbReference>
<dbReference type="NCBIfam" id="TIGR00234">
    <property type="entry name" value="tyrS"/>
    <property type="match status" value="1"/>
</dbReference>
<dbReference type="GO" id="GO:0005524">
    <property type="term" value="F:ATP binding"/>
    <property type="evidence" value="ECO:0007669"/>
    <property type="project" value="UniProtKB-UniRule"/>
</dbReference>